<evidence type="ECO:0000313" key="8">
    <source>
        <dbReference type="Proteomes" id="UP001287356"/>
    </source>
</evidence>
<evidence type="ECO:0000256" key="2">
    <source>
        <dbReference type="ARBA" id="ARBA00022630"/>
    </source>
</evidence>
<evidence type="ECO:0000256" key="3">
    <source>
        <dbReference type="ARBA" id="ARBA00022827"/>
    </source>
</evidence>
<reference evidence="7" key="1">
    <citation type="journal article" date="2023" name="Mol. Phylogenet. Evol.">
        <title>Genome-scale phylogeny and comparative genomics of the fungal order Sordariales.</title>
        <authorList>
            <person name="Hensen N."/>
            <person name="Bonometti L."/>
            <person name="Westerberg I."/>
            <person name="Brannstrom I.O."/>
            <person name="Guillou S."/>
            <person name="Cros-Aarteil S."/>
            <person name="Calhoun S."/>
            <person name="Haridas S."/>
            <person name="Kuo A."/>
            <person name="Mondo S."/>
            <person name="Pangilinan J."/>
            <person name="Riley R."/>
            <person name="LaButti K."/>
            <person name="Andreopoulos B."/>
            <person name="Lipzen A."/>
            <person name="Chen C."/>
            <person name="Yan M."/>
            <person name="Daum C."/>
            <person name="Ng V."/>
            <person name="Clum A."/>
            <person name="Steindorff A."/>
            <person name="Ohm R.A."/>
            <person name="Martin F."/>
            <person name="Silar P."/>
            <person name="Natvig D.O."/>
            <person name="Lalanne C."/>
            <person name="Gautier V."/>
            <person name="Ament-Velasquez S.L."/>
            <person name="Kruys A."/>
            <person name="Hutchinson M.I."/>
            <person name="Powell A.J."/>
            <person name="Barry K."/>
            <person name="Miller A.N."/>
            <person name="Grigoriev I.V."/>
            <person name="Debuchy R."/>
            <person name="Gladieux P."/>
            <person name="Hiltunen Thoren M."/>
            <person name="Johannesson H."/>
        </authorList>
    </citation>
    <scope>NUCLEOTIDE SEQUENCE</scope>
    <source>
        <strain evidence="7">CBS 958.72</strain>
    </source>
</reference>
<feature type="domain" description="FAD-binding PCMH-type" evidence="6">
    <location>
        <begin position="338"/>
        <end position="532"/>
    </location>
</feature>
<feature type="non-terminal residue" evidence="7">
    <location>
        <position position="1"/>
    </location>
</feature>
<feature type="region of interest" description="Disordered" evidence="5">
    <location>
        <begin position="116"/>
        <end position="135"/>
    </location>
</feature>
<dbReference type="Gene3D" id="3.40.462.20">
    <property type="match status" value="1"/>
</dbReference>
<name>A0AAE0N9C1_9PEZI</name>
<dbReference type="GO" id="GO:0071949">
    <property type="term" value="F:FAD binding"/>
    <property type="evidence" value="ECO:0007669"/>
    <property type="project" value="InterPro"/>
</dbReference>
<dbReference type="InterPro" id="IPR029057">
    <property type="entry name" value="PRTase-like"/>
</dbReference>
<feature type="region of interest" description="Disordered" evidence="5">
    <location>
        <begin position="1089"/>
        <end position="1117"/>
    </location>
</feature>
<keyword evidence="3" id="KW-0274">FAD</keyword>
<keyword evidence="7" id="KW-0808">Transferase</keyword>
<dbReference type="InterPro" id="IPR050416">
    <property type="entry name" value="FAD-linked_Oxidoreductase"/>
</dbReference>
<evidence type="ECO:0000259" key="6">
    <source>
        <dbReference type="PROSITE" id="PS51387"/>
    </source>
</evidence>
<keyword evidence="2" id="KW-0285">Flavoprotein</keyword>
<dbReference type="PANTHER" id="PTHR42973:SF25">
    <property type="entry name" value="PHOSPHOMEVALONATE KINASE"/>
    <property type="match status" value="1"/>
</dbReference>
<evidence type="ECO:0000313" key="7">
    <source>
        <dbReference type="EMBL" id="KAK3374234.1"/>
    </source>
</evidence>
<proteinExistence type="inferred from homology"/>
<dbReference type="Gene3D" id="3.40.50.2020">
    <property type="match status" value="1"/>
</dbReference>
<dbReference type="CDD" id="cd06223">
    <property type="entry name" value="PRTases_typeI"/>
    <property type="match status" value="1"/>
</dbReference>
<keyword evidence="4" id="KW-0560">Oxidoreductase</keyword>
<dbReference type="SUPFAM" id="SSF53271">
    <property type="entry name" value="PRTase-like"/>
    <property type="match status" value="1"/>
</dbReference>
<dbReference type="GO" id="GO:0006695">
    <property type="term" value="P:cholesterol biosynthetic process"/>
    <property type="evidence" value="ECO:0007669"/>
    <property type="project" value="InterPro"/>
</dbReference>
<dbReference type="InterPro" id="IPR027417">
    <property type="entry name" value="P-loop_NTPase"/>
</dbReference>
<dbReference type="InterPro" id="IPR000836">
    <property type="entry name" value="PRTase_dom"/>
</dbReference>
<reference evidence="7" key="2">
    <citation type="submission" date="2023-06" db="EMBL/GenBank/DDBJ databases">
        <authorList>
            <consortium name="Lawrence Berkeley National Laboratory"/>
            <person name="Haridas S."/>
            <person name="Hensen N."/>
            <person name="Bonometti L."/>
            <person name="Westerberg I."/>
            <person name="Brannstrom I.O."/>
            <person name="Guillou S."/>
            <person name="Cros-Aarteil S."/>
            <person name="Calhoun S."/>
            <person name="Kuo A."/>
            <person name="Mondo S."/>
            <person name="Pangilinan J."/>
            <person name="Riley R."/>
            <person name="Labutti K."/>
            <person name="Andreopoulos B."/>
            <person name="Lipzen A."/>
            <person name="Chen C."/>
            <person name="Yanf M."/>
            <person name="Daum C."/>
            <person name="Ng V."/>
            <person name="Clum A."/>
            <person name="Steindorff A."/>
            <person name="Ohm R."/>
            <person name="Martin F."/>
            <person name="Silar P."/>
            <person name="Natvig D."/>
            <person name="Lalanne C."/>
            <person name="Gautier V."/>
            <person name="Ament-Velasquez S.L."/>
            <person name="Kruys A."/>
            <person name="Hutchinson M.I."/>
            <person name="Powell A.J."/>
            <person name="Barry K."/>
            <person name="Miller A.N."/>
            <person name="Grigoriev I.V."/>
            <person name="Debuchy R."/>
            <person name="Gladieux P."/>
            <person name="Thoren M.H."/>
            <person name="Johannesson H."/>
        </authorList>
    </citation>
    <scope>NUCLEOTIDE SEQUENCE</scope>
    <source>
        <strain evidence="7">CBS 958.72</strain>
    </source>
</reference>
<dbReference type="InterPro" id="IPR016169">
    <property type="entry name" value="FAD-bd_PCMH_sub2"/>
</dbReference>
<dbReference type="InterPro" id="IPR006094">
    <property type="entry name" value="Oxid_FAD_bind_N"/>
</dbReference>
<organism evidence="7 8">
    <name type="scientific">Lasiosphaeria ovina</name>
    <dbReference type="NCBI Taxonomy" id="92902"/>
    <lineage>
        <taxon>Eukaryota</taxon>
        <taxon>Fungi</taxon>
        <taxon>Dikarya</taxon>
        <taxon>Ascomycota</taxon>
        <taxon>Pezizomycotina</taxon>
        <taxon>Sordariomycetes</taxon>
        <taxon>Sordariomycetidae</taxon>
        <taxon>Sordariales</taxon>
        <taxon>Lasiosphaeriaceae</taxon>
        <taxon>Lasiosphaeria</taxon>
    </lineage>
</organism>
<dbReference type="Gene3D" id="3.40.50.300">
    <property type="entry name" value="P-loop containing nucleotide triphosphate hydrolases"/>
    <property type="match status" value="1"/>
</dbReference>
<dbReference type="EMBL" id="JAULSN010000004">
    <property type="protein sequence ID" value="KAK3374234.1"/>
    <property type="molecule type" value="Genomic_DNA"/>
</dbReference>
<sequence length="1198" mass="128477">MATIDALKSALRAVAKVSHPPVEQRPLSDAETIAGYNLVVRGERETYREFVGPQLCTLVGALARSRGSLSVLEITPGPQSVLCLLPLELRSRVARYTAFEPSKSFAAELLEVLGHRNGKSNNNNNNNNNNAPEPPRVLFPHLQHPPDIRETPFALNADFPRHDRFDVVLFGHGMYGMKPRPLLLRQALGMLSDDHGDAPMVVVFHRDNVALRGPLRVCQRTERFAAGLVAVAKGGDEKAPDADKGNEALDRFAAFVAGFAVDSPVLRAQWRGLCRDMSYPGSPFRNEIVFGSPARMAVFTRRATPLLAPPELVEPLLELAYLVPLVLGDLPVKNRHARRLRPAAVARPAEVFQVSCTVRWAVKHGLSLTVIGGGHSGHCVAPGVVAVDMSALKRIEIFKSVEDGEEEEQEDVDILVEAGCTTGEIISAAMTAGVSVPLGSRPSVGAGLWLQGGIGHLARIHGLACDAIKSAIVVEVQTGSVICVGPVPIHCKPPLTRPAETAAMNDDMLWAIKGAGTHMFIVVSIIFKTCPAPKYSVRNWIVPLGDEREAQQRIGKFDALVARTLPRNFSADAVIFSEAGKLQIGITVTESNTEFLTFGTDTHRALDGMLGPDSATTVVDGVGVLDTGMYMGAAVRGGVKTTSFKRCVFLKHVNASVVTRALLSAIKSRPSPLCYLHLIQGGQAIGQVAADATAFGCRDWDFACVVTGVWPRGDDDNDRTDAAEAAEDWVYNAVNTLLPISQGAYSADLGPDPRDAPLVVRAFGPNLRRLARIKSHLDPHNTLAYTCLRLKTPKLVILVTGESGAGKDYCAAIWAERLTNAYNNPQRRLKTRVASISDAFKREYATATGADYDRLLADRSYKEQHRAAMDALFRDQIQQRPALPAERFQDVVYGNADVDVLLVTGMRDAAPVAAFAHLVCHSRVVDICVTAAKETRLARRGRGARSQNNSVDNPICIDDEPMRIDDDDDSPASMRDNAAAAKSFAAAQLLPLLHDDLARLAGMVASTRGFPRAGVAFRNVLGVARTPGGIPLAATLLQRHLFLSSGGAGAVVAPEAGGFVFAAALVMQLDPHFELPLVAVRAAGRLPPPTVSVDKPESHVSSNGSGGGGGGNGGRVRGRLEMEQDAVPAGVKVVVIDDVLASGRTLCAVLQLLQKAGVDMERVSVLVVAEFPLHRGRELLRQHGFGRVSVTSLLVYGG</sequence>
<dbReference type="GO" id="GO:0005737">
    <property type="term" value="C:cytoplasm"/>
    <property type="evidence" value="ECO:0007669"/>
    <property type="project" value="InterPro"/>
</dbReference>
<gene>
    <name evidence="7" type="ORF">B0T24DRAFT_704499</name>
</gene>
<evidence type="ECO:0000256" key="4">
    <source>
        <dbReference type="ARBA" id="ARBA00023002"/>
    </source>
</evidence>
<dbReference type="PANTHER" id="PTHR42973">
    <property type="entry name" value="BINDING OXIDOREDUCTASE, PUTATIVE (AFU_ORTHOLOGUE AFUA_1G17690)-RELATED"/>
    <property type="match status" value="1"/>
</dbReference>
<dbReference type="Pfam" id="PF01565">
    <property type="entry name" value="FAD_binding_4"/>
    <property type="match status" value="1"/>
</dbReference>
<comment type="similarity">
    <text evidence="1">Belongs to the oxygen-dependent FAD-linked oxidoreductase family.</text>
</comment>
<evidence type="ECO:0000256" key="1">
    <source>
        <dbReference type="ARBA" id="ARBA00005466"/>
    </source>
</evidence>
<dbReference type="AlphaFoldDB" id="A0AAE0N9C1"/>
<dbReference type="Proteomes" id="UP001287356">
    <property type="component" value="Unassembled WGS sequence"/>
</dbReference>
<dbReference type="PROSITE" id="PS51387">
    <property type="entry name" value="FAD_PCMH"/>
    <property type="match status" value="1"/>
</dbReference>
<dbReference type="Pfam" id="PF00156">
    <property type="entry name" value="Pribosyltran"/>
    <property type="match status" value="1"/>
</dbReference>
<evidence type="ECO:0000256" key="5">
    <source>
        <dbReference type="SAM" id="MobiDB-lite"/>
    </source>
</evidence>
<dbReference type="InterPro" id="IPR016166">
    <property type="entry name" value="FAD-bd_PCMH"/>
</dbReference>
<dbReference type="Gene3D" id="3.30.465.10">
    <property type="match status" value="1"/>
</dbReference>
<feature type="region of interest" description="Disordered" evidence="5">
    <location>
        <begin position="940"/>
        <end position="973"/>
    </location>
</feature>
<feature type="compositionally biased region" description="Gly residues" evidence="5">
    <location>
        <begin position="1104"/>
        <end position="1115"/>
    </location>
</feature>
<dbReference type="Pfam" id="PF04275">
    <property type="entry name" value="P-mevalo_kinase"/>
    <property type="match status" value="1"/>
</dbReference>
<dbReference type="GO" id="GO:0016491">
    <property type="term" value="F:oxidoreductase activity"/>
    <property type="evidence" value="ECO:0007669"/>
    <property type="project" value="UniProtKB-KW"/>
</dbReference>
<feature type="compositionally biased region" description="Low complexity" evidence="5">
    <location>
        <begin position="121"/>
        <end position="130"/>
    </location>
</feature>
<dbReference type="InterPro" id="IPR036318">
    <property type="entry name" value="FAD-bd_PCMH-like_sf"/>
</dbReference>
<dbReference type="GO" id="GO:0004631">
    <property type="term" value="F:phosphomevalonate kinase activity"/>
    <property type="evidence" value="ECO:0007669"/>
    <property type="project" value="InterPro"/>
</dbReference>
<dbReference type="SUPFAM" id="SSF56176">
    <property type="entry name" value="FAD-binding/transporter-associated domain-like"/>
    <property type="match status" value="1"/>
</dbReference>
<protein>
    <submittedName>
        <fullName evidence="7">Phosphoribosyl transferase domain protein</fullName>
    </submittedName>
</protein>
<comment type="caution">
    <text evidence="7">The sequence shown here is derived from an EMBL/GenBank/DDBJ whole genome shotgun (WGS) entry which is preliminary data.</text>
</comment>
<accession>A0AAE0N9C1</accession>
<dbReference type="InterPro" id="IPR005919">
    <property type="entry name" value="Pmev_kin_anim"/>
</dbReference>
<keyword evidence="8" id="KW-1185">Reference proteome</keyword>